<dbReference type="Pfam" id="PF04028">
    <property type="entry name" value="DUF374"/>
    <property type="match status" value="1"/>
</dbReference>
<feature type="region of interest" description="Disordered" evidence="1">
    <location>
        <begin position="1"/>
        <end position="35"/>
    </location>
</feature>
<keyword evidence="2" id="KW-1133">Transmembrane helix</keyword>
<dbReference type="AlphaFoldDB" id="A0A3B0WKY4"/>
<evidence type="ECO:0000259" key="3">
    <source>
        <dbReference type="Pfam" id="PF04028"/>
    </source>
</evidence>
<reference evidence="4" key="1">
    <citation type="submission" date="2018-06" db="EMBL/GenBank/DDBJ databases">
        <authorList>
            <person name="Zhirakovskaya E."/>
        </authorList>
    </citation>
    <scope>NUCLEOTIDE SEQUENCE</scope>
</reference>
<organism evidence="4">
    <name type="scientific">hydrothermal vent metagenome</name>
    <dbReference type="NCBI Taxonomy" id="652676"/>
    <lineage>
        <taxon>unclassified sequences</taxon>
        <taxon>metagenomes</taxon>
        <taxon>ecological metagenomes</taxon>
    </lineage>
</organism>
<evidence type="ECO:0000256" key="2">
    <source>
        <dbReference type="SAM" id="Phobius"/>
    </source>
</evidence>
<name>A0A3B0WKY4_9ZZZZ</name>
<sequence>MTANPYGKKMPETPIDKTSGEVPDSKVAKGKKNPRQMTAKRKISYLLLKPIILIIVNFIWLTCRIKVIGQENMDAVVNEQKPVIPCYWHQQHLFCAWYMLKQIKCGMNVGFLVSPSVDGEIPAQIASSRGAKVIRGSSTRTGAQALRDMYQIIVKDGVSPVTTSDGPTGPIFKFKPGAAMLSQMTKAPMVPIACAAKNAWYLGSWDRFMVPKPFTKIVVAVGEPISVDKAEKDLSPVQEKMEYAINDLMKNAKQAM</sequence>
<feature type="compositionally biased region" description="Basic and acidic residues" evidence="1">
    <location>
        <begin position="9"/>
        <end position="27"/>
    </location>
</feature>
<proteinExistence type="predicted"/>
<gene>
    <name evidence="4" type="ORF">MNBD_GAMMA05-1123</name>
</gene>
<accession>A0A3B0WKY4</accession>
<feature type="transmembrane region" description="Helical" evidence="2">
    <location>
        <begin position="43"/>
        <end position="61"/>
    </location>
</feature>
<dbReference type="SUPFAM" id="SSF69593">
    <property type="entry name" value="Glycerol-3-phosphate (1)-acyltransferase"/>
    <property type="match status" value="1"/>
</dbReference>
<feature type="domain" description="DUF374" evidence="3">
    <location>
        <begin position="107"/>
        <end position="170"/>
    </location>
</feature>
<evidence type="ECO:0000313" key="4">
    <source>
        <dbReference type="EMBL" id="VAW53190.1"/>
    </source>
</evidence>
<protein>
    <recommendedName>
        <fullName evidence="3">DUF374 domain-containing protein</fullName>
    </recommendedName>
</protein>
<dbReference type="EMBL" id="UOFE01000033">
    <property type="protein sequence ID" value="VAW53190.1"/>
    <property type="molecule type" value="Genomic_DNA"/>
</dbReference>
<dbReference type="CDD" id="cd07983">
    <property type="entry name" value="LPLAT_DUF374-like"/>
    <property type="match status" value="1"/>
</dbReference>
<evidence type="ECO:0000256" key="1">
    <source>
        <dbReference type="SAM" id="MobiDB-lite"/>
    </source>
</evidence>
<keyword evidence="2" id="KW-0812">Transmembrane</keyword>
<dbReference type="InterPro" id="IPR007172">
    <property type="entry name" value="DUF374"/>
</dbReference>
<keyword evidence="2" id="KW-0472">Membrane</keyword>